<dbReference type="GO" id="GO:0004850">
    <property type="term" value="F:uridine phosphorylase activity"/>
    <property type="evidence" value="ECO:0007669"/>
    <property type="project" value="TreeGrafter"/>
</dbReference>
<proteinExistence type="predicted"/>
<dbReference type="Pfam" id="PF01048">
    <property type="entry name" value="PNP_UDP_1"/>
    <property type="match status" value="1"/>
</dbReference>
<dbReference type="InterPro" id="IPR000845">
    <property type="entry name" value="Nucleoside_phosphorylase_d"/>
</dbReference>
<dbReference type="CDD" id="cd17767">
    <property type="entry name" value="UP_EcUdp-like"/>
    <property type="match status" value="1"/>
</dbReference>
<dbReference type="AlphaFoldDB" id="A0A6B2LH43"/>
<reference evidence="2" key="1">
    <citation type="journal article" date="2020" name="J. Eukaryot. Microbiol.">
        <title>De novo Sequencing, Assembly and Annotation of the Transcriptome for the Free-Living Testate Amoeba Arcella intermedia.</title>
        <authorList>
            <person name="Ribeiro G.M."/>
            <person name="Porfirio-Sousa A.L."/>
            <person name="Maurer-Alcala X.X."/>
            <person name="Katz L.A."/>
            <person name="Lahr D.J.G."/>
        </authorList>
    </citation>
    <scope>NUCLEOTIDE SEQUENCE</scope>
</reference>
<dbReference type="PANTHER" id="PTHR43691">
    <property type="entry name" value="URIDINE PHOSPHORYLASE"/>
    <property type="match status" value="1"/>
</dbReference>
<organism evidence="2">
    <name type="scientific">Arcella intermedia</name>
    <dbReference type="NCBI Taxonomy" id="1963864"/>
    <lineage>
        <taxon>Eukaryota</taxon>
        <taxon>Amoebozoa</taxon>
        <taxon>Tubulinea</taxon>
        <taxon>Elardia</taxon>
        <taxon>Arcellinida</taxon>
        <taxon>Sphaerothecina</taxon>
        <taxon>Arcellidae</taxon>
        <taxon>Arcella</taxon>
    </lineage>
</organism>
<evidence type="ECO:0000313" key="2">
    <source>
        <dbReference type="EMBL" id="NDV36058.1"/>
    </source>
</evidence>
<name>A0A6B2LH43_9EUKA</name>
<evidence type="ECO:0000259" key="1">
    <source>
        <dbReference type="Pfam" id="PF01048"/>
    </source>
</evidence>
<dbReference type="GO" id="GO:0006218">
    <property type="term" value="P:uridine catabolic process"/>
    <property type="evidence" value="ECO:0007669"/>
    <property type="project" value="TreeGrafter"/>
</dbReference>
<protein>
    <recommendedName>
        <fullName evidence="1">Nucleoside phosphorylase domain-containing protein</fullName>
    </recommendedName>
</protein>
<dbReference type="SUPFAM" id="SSF53167">
    <property type="entry name" value="Purine and uridine phosphorylases"/>
    <property type="match status" value="1"/>
</dbReference>
<feature type="domain" description="Nucleoside phosphorylase" evidence="1">
    <location>
        <begin position="13"/>
        <end position="209"/>
    </location>
</feature>
<dbReference type="EMBL" id="GIBP01007089">
    <property type="protein sequence ID" value="NDV36058.1"/>
    <property type="molecule type" value="Transcribed_RNA"/>
</dbReference>
<sequence length="217" mass="23553">MSSFLEGVVCIGQNREYITYNGTYKGVPVTIASHGVGGGGASMAFEELITAGGKIFIRAGTCGSLDPDYREGSFMIVNGAVRRDGVTDNLVNREYPAVAHHRIVASLEDTAREHNVKYKVGFTVSEGCFYSGPLGDMNAFWQKANVASIEMEVSVLFVIASIRKVHAGAILNVDNYIFERLESTEGYKPHKEVVIQGNKKMGEIALDAIIKVDVAKL</sequence>
<accession>A0A6B2LH43</accession>
<dbReference type="Gene3D" id="3.40.50.1580">
    <property type="entry name" value="Nucleoside phosphorylase domain"/>
    <property type="match status" value="1"/>
</dbReference>
<dbReference type="InterPro" id="IPR035994">
    <property type="entry name" value="Nucleoside_phosphorylase_sf"/>
</dbReference>
<dbReference type="GO" id="GO:0005829">
    <property type="term" value="C:cytosol"/>
    <property type="evidence" value="ECO:0007669"/>
    <property type="project" value="TreeGrafter"/>
</dbReference>
<dbReference type="PANTHER" id="PTHR43691:SF11">
    <property type="entry name" value="FI09636P-RELATED"/>
    <property type="match status" value="1"/>
</dbReference>